<reference evidence="1" key="1">
    <citation type="submission" date="2019-12" db="EMBL/GenBank/DDBJ databases">
        <title>An insight into the sialome of adult female Ixodes ricinus ticks feeding for 6 days.</title>
        <authorList>
            <person name="Perner J."/>
            <person name="Ribeiro J.M.C."/>
        </authorList>
    </citation>
    <scope>NUCLEOTIDE SEQUENCE</scope>
    <source>
        <strain evidence="1">Semi-engorged</strain>
        <tissue evidence="1">Salivary glands</tissue>
    </source>
</reference>
<organism evidence="1">
    <name type="scientific">Ixodes ricinus</name>
    <name type="common">Common tick</name>
    <name type="synonym">Acarus ricinus</name>
    <dbReference type="NCBI Taxonomy" id="34613"/>
    <lineage>
        <taxon>Eukaryota</taxon>
        <taxon>Metazoa</taxon>
        <taxon>Ecdysozoa</taxon>
        <taxon>Arthropoda</taxon>
        <taxon>Chelicerata</taxon>
        <taxon>Arachnida</taxon>
        <taxon>Acari</taxon>
        <taxon>Parasitiformes</taxon>
        <taxon>Ixodida</taxon>
        <taxon>Ixodoidea</taxon>
        <taxon>Ixodidae</taxon>
        <taxon>Ixodinae</taxon>
        <taxon>Ixodes</taxon>
    </lineage>
</organism>
<dbReference type="AlphaFoldDB" id="A0A6B0U065"/>
<name>A0A6B0U065_IXORI</name>
<accession>A0A6B0U065</accession>
<evidence type="ECO:0000313" key="1">
    <source>
        <dbReference type="EMBL" id="MXU85842.1"/>
    </source>
</evidence>
<protein>
    <submittedName>
        <fullName evidence="1">Putative secreted protein</fullName>
    </submittedName>
</protein>
<proteinExistence type="predicted"/>
<dbReference type="EMBL" id="GIFC01003759">
    <property type="protein sequence ID" value="MXU85842.1"/>
    <property type="molecule type" value="Transcribed_RNA"/>
</dbReference>
<sequence>MRGVLVRVVPAVVVSIAEVAPVDAPLVLSALKLPVPAAGGLRVVGRTLAGGAVLVQVVAVSAGTHALLRGGQAQLGTAAVPVAAGAHP</sequence>